<sequence>MNANSQTLTHLTRRVSRKTTLTAGERLRLAAVAKRLCATCTRMASAPFCDNETAVRVADEDYSTKRLKHVRTRMAFLKEAIKRRLVMLVHIDTAGNIALV</sequence>
<comment type="caution">
    <text evidence="1">The sequence shown here is derived from an EMBL/GenBank/DDBJ whole genome shotgun (WGS) entry which is preliminary data.</text>
</comment>
<dbReference type="Proteomes" id="UP001515480">
    <property type="component" value="Unassembled WGS sequence"/>
</dbReference>
<organism evidence="1 2">
    <name type="scientific">Prymnesium parvum</name>
    <name type="common">Toxic golden alga</name>
    <dbReference type="NCBI Taxonomy" id="97485"/>
    <lineage>
        <taxon>Eukaryota</taxon>
        <taxon>Haptista</taxon>
        <taxon>Haptophyta</taxon>
        <taxon>Prymnesiophyceae</taxon>
        <taxon>Prymnesiales</taxon>
        <taxon>Prymnesiaceae</taxon>
        <taxon>Prymnesium</taxon>
    </lineage>
</organism>
<evidence type="ECO:0000313" key="1">
    <source>
        <dbReference type="EMBL" id="KAL1525374.1"/>
    </source>
</evidence>
<evidence type="ECO:0000313" key="2">
    <source>
        <dbReference type="Proteomes" id="UP001515480"/>
    </source>
</evidence>
<accession>A0AB34JT21</accession>
<reference evidence="1 2" key="1">
    <citation type="journal article" date="2024" name="Science">
        <title>Giant polyketide synthase enzymes in the biosynthesis of giant marine polyether toxins.</title>
        <authorList>
            <person name="Fallon T.R."/>
            <person name="Shende V.V."/>
            <person name="Wierzbicki I.H."/>
            <person name="Pendleton A.L."/>
            <person name="Watervoot N.F."/>
            <person name="Auber R.P."/>
            <person name="Gonzalez D.J."/>
            <person name="Wisecaver J.H."/>
            <person name="Moore B.S."/>
        </authorList>
    </citation>
    <scope>NUCLEOTIDE SEQUENCE [LARGE SCALE GENOMIC DNA]</scope>
    <source>
        <strain evidence="1 2">12B1</strain>
    </source>
</reference>
<dbReference type="EMBL" id="JBGBPQ010000004">
    <property type="protein sequence ID" value="KAL1525374.1"/>
    <property type="molecule type" value="Genomic_DNA"/>
</dbReference>
<name>A0AB34JT21_PRYPA</name>
<gene>
    <name evidence="1" type="ORF">AB1Y20_020234</name>
</gene>
<protein>
    <submittedName>
        <fullName evidence="1">Uncharacterized protein</fullName>
    </submittedName>
</protein>
<dbReference type="AlphaFoldDB" id="A0AB34JT21"/>
<keyword evidence="2" id="KW-1185">Reference proteome</keyword>
<proteinExistence type="predicted"/>